<sequence>MNNATDLSRRLLKSYPVKILKEHFETAPGNQEEILEEILQNNSRIEIENFSYSHFNYTKQHIYIYKFQHPYAPTSITQQQLGYKIIKQDVTANRLLIFALADVTFQVIVNFGGAINQVDLNFHQPMMIEVTRHYLIIRFTVLESKLTPYFPANAALYSPTKAVDEKSILTPLIALFANNAPEKADLNKGIKKLWDDDSIDSREVKFKKSKSMSKETMDEDNLVKVEYPDVYAELMKSPLNKTLFKYLKDNDDLCGHFTCDPTNGEITIPLYSKNTSQIDSVINEIITNN</sequence>
<gene>
    <name evidence="1" type="ORF">FBD94_01040</name>
</gene>
<protein>
    <submittedName>
        <fullName evidence="1">Uncharacterized protein</fullName>
    </submittedName>
</protein>
<dbReference type="Proteomes" id="UP000309594">
    <property type="component" value="Unassembled WGS sequence"/>
</dbReference>
<evidence type="ECO:0000313" key="1">
    <source>
        <dbReference type="EMBL" id="TKC65174.1"/>
    </source>
</evidence>
<accession>A0A4U1GMD5</accession>
<dbReference type="RefSeq" id="WP_136878775.1">
    <property type="nucleotide sequence ID" value="NZ_SWDX01000001.1"/>
</dbReference>
<evidence type="ECO:0000313" key="2">
    <source>
        <dbReference type="Proteomes" id="UP000309594"/>
    </source>
</evidence>
<reference evidence="1 2" key="1">
    <citation type="submission" date="2019-04" db="EMBL/GenBank/DDBJ databases">
        <title>Pedobacter sp. RP-1-16 sp. nov., isolated from Arctic soil.</title>
        <authorList>
            <person name="Dahal R.H."/>
            <person name="Kim D.-U."/>
        </authorList>
    </citation>
    <scope>NUCLEOTIDE SEQUENCE [LARGE SCALE GENOMIC DNA]</scope>
    <source>
        <strain evidence="1 2">RP-1-16</strain>
    </source>
</reference>
<comment type="caution">
    <text evidence="1">The sequence shown here is derived from an EMBL/GenBank/DDBJ whole genome shotgun (WGS) entry which is preliminary data.</text>
</comment>
<name>A0A4U1GMD5_9SPHI</name>
<dbReference type="AlphaFoldDB" id="A0A4U1GMD5"/>
<proteinExistence type="predicted"/>
<organism evidence="1 2">
    <name type="scientific">Pedobacter hiemivivus</name>
    <dbReference type="NCBI Taxonomy" id="2530454"/>
    <lineage>
        <taxon>Bacteria</taxon>
        <taxon>Pseudomonadati</taxon>
        <taxon>Bacteroidota</taxon>
        <taxon>Sphingobacteriia</taxon>
        <taxon>Sphingobacteriales</taxon>
        <taxon>Sphingobacteriaceae</taxon>
        <taxon>Pedobacter</taxon>
    </lineage>
</organism>
<dbReference type="EMBL" id="SWDX01000001">
    <property type="protein sequence ID" value="TKC65174.1"/>
    <property type="molecule type" value="Genomic_DNA"/>
</dbReference>